<evidence type="ECO:0000313" key="3">
    <source>
        <dbReference type="Proteomes" id="UP000297549"/>
    </source>
</evidence>
<keyword evidence="1" id="KW-0812">Transmembrane</keyword>
<proteinExistence type="predicted"/>
<comment type="caution">
    <text evidence="2">The sequence shown here is derived from an EMBL/GenBank/DDBJ whole genome shotgun (WGS) entry which is preliminary data.</text>
</comment>
<feature type="transmembrane region" description="Helical" evidence="1">
    <location>
        <begin position="102"/>
        <end position="120"/>
    </location>
</feature>
<dbReference type="Proteomes" id="UP000297549">
    <property type="component" value="Unassembled WGS sequence"/>
</dbReference>
<name>A0A4Z0Q504_9BACT</name>
<sequence length="540" mass="58955">MHVPRFLRVVVLPLLLLLSASAGLGCYFETNDDLSIVLLLQGRTAAAPVTDLHLYFHGLAPLLAGLYQQFPAVPWYGLLLYGLLYLAGVLVFAVLDRLLQTRLAGGPLTLLLSGFYGLAWLEHGLWFNYVRVPILLAGAALLLAAQRAARRRYLLLAGLALALAWLIRPSAALLGVLAAAPGAVWLAGRRGASLVGGAGLLLAVASLVLWLGSSPATATYRTLDVLKSNLNDYQLYQPRPRTPADRLGLQAVEHWVFGDARLVNAGLFQRAARFEPAAFLRDTVPAKMAAWAGLLARDYFALLVLLALSWLLVARSQRFAHRSGFWLGQLFFLGLLLGLGLVLKLPPRLGMPLMGLWLLSNLAYVLRDTRRPLPRLSPLLLAVVSLLLVAYAFKTTHRVQVLRQERAAGLAVLRQLERATQAGQLVVGAGLEAAYKSQSPFESLRLTPHSVLGLTGWPTLDPSQPAFRRQLTGTAELAPALAQLAAHPATQWWLTPELAAWLPAYLAAHQWRAYVQPVGARPAGADHLPGRYRVRVERMK</sequence>
<evidence type="ECO:0008006" key="4">
    <source>
        <dbReference type="Google" id="ProtNLM"/>
    </source>
</evidence>
<organism evidence="2 3">
    <name type="scientific">Hymenobacter aquaticus</name>
    <dbReference type="NCBI Taxonomy" id="1867101"/>
    <lineage>
        <taxon>Bacteria</taxon>
        <taxon>Pseudomonadati</taxon>
        <taxon>Bacteroidota</taxon>
        <taxon>Cytophagia</taxon>
        <taxon>Cytophagales</taxon>
        <taxon>Hymenobacteraceae</taxon>
        <taxon>Hymenobacter</taxon>
    </lineage>
</organism>
<evidence type="ECO:0000313" key="2">
    <source>
        <dbReference type="EMBL" id="TGE24674.1"/>
    </source>
</evidence>
<dbReference type="OrthoDB" id="878475at2"/>
<accession>A0A4Z0Q504</accession>
<gene>
    <name evidence="2" type="ORF">E5K00_05535</name>
</gene>
<dbReference type="RefSeq" id="WP_135462256.1">
    <property type="nucleotide sequence ID" value="NZ_SRLC01000001.1"/>
</dbReference>
<feature type="transmembrane region" description="Helical" evidence="1">
    <location>
        <begin position="325"/>
        <end position="343"/>
    </location>
</feature>
<feature type="transmembrane region" description="Helical" evidence="1">
    <location>
        <begin position="152"/>
        <end position="167"/>
    </location>
</feature>
<dbReference type="EMBL" id="SRLC01000001">
    <property type="protein sequence ID" value="TGE24674.1"/>
    <property type="molecule type" value="Genomic_DNA"/>
</dbReference>
<keyword evidence="1" id="KW-0472">Membrane</keyword>
<feature type="transmembrane region" description="Helical" evidence="1">
    <location>
        <begin position="195"/>
        <end position="213"/>
    </location>
</feature>
<feature type="transmembrane region" description="Helical" evidence="1">
    <location>
        <begin position="373"/>
        <end position="393"/>
    </location>
</feature>
<feature type="transmembrane region" description="Helical" evidence="1">
    <location>
        <begin position="289"/>
        <end position="313"/>
    </location>
</feature>
<evidence type="ECO:0000256" key="1">
    <source>
        <dbReference type="SAM" id="Phobius"/>
    </source>
</evidence>
<dbReference type="PROSITE" id="PS51257">
    <property type="entry name" value="PROKAR_LIPOPROTEIN"/>
    <property type="match status" value="1"/>
</dbReference>
<feature type="transmembrane region" description="Helical" evidence="1">
    <location>
        <begin position="349"/>
        <end position="366"/>
    </location>
</feature>
<reference evidence="2 3" key="1">
    <citation type="submission" date="2019-04" db="EMBL/GenBank/DDBJ databases">
        <authorList>
            <person name="Feng G."/>
            <person name="Zhang J."/>
            <person name="Zhu H."/>
        </authorList>
    </citation>
    <scope>NUCLEOTIDE SEQUENCE [LARGE SCALE GENOMIC DNA]</scope>
    <source>
        <strain evidence="2 3">JCM 31653</strain>
    </source>
</reference>
<feature type="transmembrane region" description="Helical" evidence="1">
    <location>
        <begin position="126"/>
        <end position="145"/>
    </location>
</feature>
<keyword evidence="3" id="KW-1185">Reference proteome</keyword>
<dbReference type="AlphaFoldDB" id="A0A4Z0Q504"/>
<protein>
    <recommendedName>
        <fullName evidence="4">Glycosyltransferase RgtA/B/C/D-like domain-containing protein</fullName>
    </recommendedName>
</protein>
<keyword evidence="1" id="KW-1133">Transmembrane helix</keyword>
<feature type="transmembrane region" description="Helical" evidence="1">
    <location>
        <begin position="75"/>
        <end position="95"/>
    </location>
</feature>